<reference evidence="9 10" key="1">
    <citation type="journal article" date="2011" name="Proc. Natl. Acad. Sci. U.S.A.">
        <title>Evolutionary erosion of yeast sex chromosomes by mating-type switching accidents.</title>
        <authorList>
            <person name="Gordon J.L."/>
            <person name="Armisen D."/>
            <person name="Proux-Wera E."/>
            <person name="Oheigeartaigh S.S."/>
            <person name="Byrne K.P."/>
            <person name="Wolfe K.H."/>
        </authorList>
    </citation>
    <scope>NUCLEOTIDE SEQUENCE [LARGE SCALE GENOMIC DNA]</scope>
    <source>
        <strain evidence="10">ATCC MYA-139 / BCRC 22969 / CBS 8797 / CCRC 22969 / KCTC 17520 / NBRC 10181 / NCYC 3082</strain>
    </source>
</reference>
<evidence type="ECO:0000256" key="5">
    <source>
        <dbReference type="ARBA" id="ARBA00020264"/>
    </source>
</evidence>
<dbReference type="OrthoDB" id="166907at2759"/>
<keyword evidence="7" id="KW-0819">tRNA processing</keyword>
<evidence type="ECO:0000256" key="1">
    <source>
        <dbReference type="ARBA" id="ARBA00004123"/>
    </source>
</evidence>
<reference evidence="10" key="2">
    <citation type="submission" date="2012-08" db="EMBL/GenBank/DDBJ databases">
        <title>Genome sequence of Kazachstania naganishii.</title>
        <authorList>
            <person name="Gordon J.L."/>
            <person name="Armisen D."/>
            <person name="Proux-Wera E."/>
            <person name="OhEigeartaigh S.S."/>
            <person name="Byrne K.P."/>
            <person name="Wolfe K.H."/>
        </authorList>
    </citation>
    <scope>NUCLEOTIDE SEQUENCE [LARGE SCALE GENOMIC DNA]</scope>
    <source>
        <strain evidence="10">ATCC MYA-139 / BCRC 22969 / CBS 8797 / CCRC 22969 / KCTC 17520 / NBRC 10181 / NCYC 3082</strain>
    </source>
</reference>
<comment type="pathway">
    <text evidence="3">tRNA modification; 5-methoxycarbonylmethyl-2-thiouridine-tRNA biosynthesis.</text>
</comment>
<dbReference type="GO" id="GO:0005777">
    <property type="term" value="C:peroxisome"/>
    <property type="evidence" value="ECO:0007669"/>
    <property type="project" value="EnsemblFungi"/>
</dbReference>
<dbReference type="Gene3D" id="3.40.50.300">
    <property type="entry name" value="P-loop containing nucleotide triphosphate hydrolases"/>
    <property type="match status" value="1"/>
</dbReference>
<evidence type="ECO:0000256" key="6">
    <source>
        <dbReference type="ARBA" id="ARBA00022490"/>
    </source>
</evidence>
<dbReference type="KEGG" id="kng:KNAG_0D02730"/>
<dbReference type="InterPro" id="IPR027417">
    <property type="entry name" value="P-loop_NTPase"/>
</dbReference>
<dbReference type="GO" id="GO:0005829">
    <property type="term" value="C:cytosol"/>
    <property type="evidence" value="ECO:0007669"/>
    <property type="project" value="TreeGrafter"/>
</dbReference>
<dbReference type="GO" id="GO:0042802">
    <property type="term" value="F:identical protein binding"/>
    <property type="evidence" value="ECO:0007669"/>
    <property type="project" value="EnsemblFungi"/>
</dbReference>
<organism evidence="9 10">
    <name type="scientific">Huiozyma naganishii (strain ATCC MYA-139 / BCRC 22969 / CBS 8797 / KCTC 17520 / NBRC 10181 / NCYC 3082 / Yp74L-3)</name>
    <name type="common">Yeast</name>
    <name type="synonym">Kazachstania naganishii</name>
    <dbReference type="NCBI Taxonomy" id="1071383"/>
    <lineage>
        <taxon>Eukaryota</taxon>
        <taxon>Fungi</taxon>
        <taxon>Dikarya</taxon>
        <taxon>Ascomycota</taxon>
        <taxon>Saccharomycotina</taxon>
        <taxon>Saccharomycetes</taxon>
        <taxon>Saccharomycetales</taxon>
        <taxon>Saccharomycetaceae</taxon>
        <taxon>Huiozyma</taxon>
    </lineage>
</organism>
<keyword evidence="10" id="KW-1185">Reference proteome</keyword>
<dbReference type="Pfam" id="PF10483">
    <property type="entry name" value="Elong_Iki1"/>
    <property type="match status" value="1"/>
</dbReference>
<evidence type="ECO:0000256" key="3">
    <source>
        <dbReference type="ARBA" id="ARBA00005043"/>
    </source>
</evidence>
<sequence>MAISNQNPSVLLKRVLNLTDNSFFILCIDNLAQTSQGIVQEVIHYRDSVEGNVIFVSFCTAEKPSYATHFIDVTAIGGLEKVVDQVHSYLPSPRGTVKSNKKFLILIDSLNYMPRTKLAQFISSLGSPYAIILATYHREMLESHMHVTQEYNNTSNYPSGLELLQFMATSIITTNPILPSTLDDSGELHDQLDSLRIPRGLNQPRFEITLVNRRKSGRSVTYNFLVDTDTHQYDLATKENDTSAEQETPEMLQDLTTFNLSTSTKQKQAKEQVNLPFLEAQSFGTGGAIVYEYEKDDDYDEEDPYEDPF</sequence>
<dbReference type="EMBL" id="HE978317">
    <property type="protein sequence ID" value="CCK70022.1"/>
    <property type="molecule type" value="Genomic_DNA"/>
</dbReference>
<dbReference type="eggNOG" id="ENOG502QQIZ">
    <property type="taxonomic scope" value="Eukaryota"/>
</dbReference>
<dbReference type="GeneID" id="34525711"/>
<evidence type="ECO:0000256" key="7">
    <source>
        <dbReference type="ARBA" id="ARBA00022694"/>
    </source>
</evidence>
<accession>J7RY34</accession>
<comment type="subcellular location">
    <subcellularLocation>
        <location evidence="2">Cytoplasm</location>
    </subcellularLocation>
    <subcellularLocation>
        <location evidence="1">Nucleus</location>
    </subcellularLocation>
</comment>
<dbReference type="GO" id="GO:0002098">
    <property type="term" value="P:tRNA wobble uridine modification"/>
    <property type="evidence" value="ECO:0007669"/>
    <property type="project" value="InterPro"/>
</dbReference>
<dbReference type="OMA" id="VIYVSFE"/>
<dbReference type="GO" id="GO:0016887">
    <property type="term" value="F:ATP hydrolysis activity"/>
    <property type="evidence" value="ECO:0007669"/>
    <property type="project" value="EnsemblFungi"/>
</dbReference>
<evidence type="ECO:0000313" key="10">
    <source>
        <dbReference type="Proteomes" id="UP000006310"/>
    </source>
</evidence>
<dbReference type="GO" id="GO:0000049">
    <property type="term" value="F:tRNA binding"/>
    <property type="evidence" value="ECO:0007669"/>
    <property type="project" value="EnsemblFungi"/>
</dbReference>
<keyword evidence="8" id="KW-0539">Nucleus</keyword>
<dbReference type="STRING" id="1071383.J7RY34"/>
<dbReference type="PANTHER" id="PTHR15641:SF1">
    <property type="entry name" value="ELONGATOR COMPLEX PROTEIN 5"/>
    <property type="match status" value="1"/>
</dbReference>
<comment type="similarity">
    <text evidence="4">Belongs to the ELP5 family.</text>
</comment>
<dbReference type="AlphaFoldDB" id="J7RY34"/>
<evidence type="ECO:0000256" key="2">
    <source>
        <dbReference type="ARBA" id="ARBA00004496"/>
    </source>
</evidence>
<evidence type="ECO:0000313" key="9">
    <source>
        <dbReference type="EMBL" id="CCK70022.1"/>
    </source>
</evidence>
<dbReference type="RefSeq" id="XP_022464268.1">
    <property type="nucleotide sequence ID" value="XM_022607699.1"/>
</dbReference>
<dbReference type="InterPro" id="IPR019519">
    <property type="entry name" value="Elp5"/>
</dbReference>
<keyword evidence="6" id="KW-0963">Cytoplasm</keyword>
<gene>
    <name evidence="9" type="primary">KNAG0D02730</name>
    <name evidence="9" type="ordered locus">KNAG_0D02730</name>
</gene>
<proteinExistence type="inferred from homology"/>
<evidence type="ECO:0000256" key="8">
    <source>
        <dbReference type="ARBA" id="ARBA00023242"/>
    </source>
</evidence>
<evidence type="ECO:0000256" key="4">
    <source>
        <dbReference type="ARBA" id="ARBA00009567"/>
    </source>
</evidence>
<dbReference type="Proteomes" id="UP000006310">
    <property type="component" value="Chromosome 4"/>
</dbReference>
<dbReference type="GO" id="GO:0033588">
    <property type="term" value="C:elongator holoenzyme complex"/>
    <property type="evidence" value="ECO:0007669"/>
    <property type="project" value="EnsemblFungi"/>
</dbReference>
<dbReference type="UniPathway" id="UPA00988"/>
<dbReference type="GO" id="GO:0005634">
    <property type="term" value="C:nucleus"/>
    <property type="evidence" value="ECO:0007669"/>
    <property type="project" value="UniProtKB-SubCell"/>
</dbReference>
<dbReference type="PANTHER" id="PTHR15641">
    <property type="entry name" value="ELONGATOR COMPLEX PROTEIN 5"/>
    <property type="match status" value="1"/>
</dbReference>
<protein>
    <recommendedName>
        <fullName evidence="5">Elongator complex protein 5</fullName>
    </recommendedName>
</protein>
<name>J7RY34_HUIN7</name>
<dbReference type="HOGENOM" id="CLU_050414_1_0_1"/>
<dbReference type="CDD" id="cd19496">
    <property type="entry name" value="Elp5"/>
    <property type="match status" value="1"/>
</dbReference>